<proteinExistence type="predicted"/>
<dbReference type="GO" id="GO:0008168">
    <property type="term" value="F:methyltransferase activity"/>
    <property type="evidence" value="ECO:0007669"/>
    <property type="project" value="UniProtKB-KW"/>
</dbReference>
<evidence type="ECO:0000259" key="1">
    <source>
        <dbReference type="Pfam" id="PF05050"/>
    </source>
</evidence>
<dbReference type="InterPro" id="IPR052514">
    <property type="entry name" value="SAM-dependent_MTase"/>
</dbReference>
<evidence type="ECO:0000313" key="2">
    <source>
        <dbReference type="EMBL" id="OAN50836.1"/>
    </source>
</evidence>
<organism evidence="2 3">
    <name type="scientific">Paramagnetospirillum marisnigri</name>
    <dbReference type="NCBI Taxonomy" id="1285242"/>
    <lineage>
        <taxon>Bacteria</taxon>
        <taxon>Pseudomonadati</taxon>
        <taxon>Pseudomonadota</taxon>
        <taxon>Alphaproteobacteria</taxon>
        <taxon>Rhodospirillales</taxon>
        <taxon>Magnetospirillaceae</taxon>
        <taxon>Paramagnetospirillum</taxon>
    </lineage>
</organism>
<dbReference type="Proteomes" id="UP000078428">
    <property type="component" value="Unassembled WGS sequence"/>
</dbReference>
<comment type="caution">
    <text evidence="2">The sequence shown here is derived from an EMBL/GenBank/DDBJ whole genome shotgun (WGS) entry which is preliminary data.</text>
</comment>
<dbReference type="InterPro" id="IPR029063">
    <property type="entry name" value="SAM-dependent_MTases_sf"/>
</dbReference>
<dbReference type="STRING" id="1285242.A6A04_17200"/>
<name>A0A178MQ41_9PROT</name>
<dbReference type="AlphaFoldDB" id="A0A178MQ41"/>
<dbReference type="GO" id="GO:0032259">
    <property type="term" value="P:methylation"/>
    <property type="evidence" value="ECO:0007669"/>
    <property type="project" value="UniProtKB-KW"/>
</dbReference>
<dbReference type="NCBIfam" id="TIGR01444">
    <property type="entry name" value="fkbM_fam"/>
    <property type="match status" value="1"/>
</dbReference>
<accession>A0A178MQ41</accession>
<dbReference type="PANTHER" id="PTHR34203:SF15">
    <property type="entry name" value="SLL1173 PROTEIN"/>
    <property type="match status" value="1"/>
</dbReference>
<evidence type="ECO:0000313" key="3">
    <source>
        <dbReference type="Proteomes" id="UP000078428"/>
    </source>
</evidence>
<dbReference type="InterPro" id="IPR006342">
    <property type="entry name" value="FkbM_mtfrase"/>
</dbReference>
<dbReference type="EMBL" id="LWQT01000049">
    <property type="protein sequence ID" value="OAN50836.1"/>
    <property type="molecule type" value="Genomic_DNA"/>
</dbReference>
<keyword evidence="2" id="KW-0808">Transferase</keyword>
<keyword evidence="2" id="KW-0489">Methyltransferase</keyword>
<dbReference type="Gene3D" id="3.40.50.150">
    <property type="entry name" value="Vaccinia Virus protein VP39"/>
    <property type="match status" value="1"/>
</dbReference>
<keyword evidence="3" id="KW-1185">Reference proteome</keyword>
<dbReference type="SUPFAM" id="SSF53335">
    <property type="entry name" value="S-adenosyl-L-methionine-dependent methyltransferases"/>
    <property type="match status" value="1"/>
</dbReference>
<protein>
    <submittedName>
        <fullName evidence="2">SAM-dependent methyltransferase</fullName>
    </submittedName>
</protein>
<dbReference type="OrthoDB" id="5679686at2"/>
<sequence>MKRSPRFQPVLPDSLGWCAGRHGPMVFPAKDAYVGRSLADYHEYSEGEVDLFRQMLRPGDTVVEAGANIGALTVPLARLVGPRGRVWAFEPQRPVFGVLCTNLTLNGQEHVRPERVALGEGEGSIKVPVIPMGAEVNFGGLSLGELDGEPCPVRSLDSYGLQSLRLIKADVEGAEVQLILGAKDTIRRLRPLLYMENDRKERSAALIKSIMDLGYRLWWHVVPLFSPNNFAGNTTNIFGAIGSKNMVCIPAEQQVDMTAFTEILGPDAPHPF</sequence>
<gene>
    <name evidence="2" type="ORF">A6A04_17200</name>
</gene>
<dbReference type="PANTHER" id="PTHR34203">
    <property type="entry name" value="METHYLTRANSFERASE, FKBM FAMILY PROTEIN"/>
    <property type="match status" value="1"/>
</dbReference>
<feature type="domain" description="Methyltransferase FkbM" evidence="1">
    <location>
        <begin position="65"/>
        <end position="216"/>
    </location>
</feature>
<dbReference type="Pfam" id="PF05050">
    <property type="entry name" value="Methyltransf_21"/>
    <property type="match status" value="1"/>
</dbReference>
<reference evidence="2 3" key="1">
    <citation type="submission" date="2016-04" db="EMBL/GenBank/DDBJ databases">
        <title>Draft genome sequence of freshwater magnetotactic bacteria Magnetospirillum marisnigri SP-1 and Magnetospirillum moscoviense BB-1.</title>
        <authorList>
            <person name="Koziaeva V."/>
            <person name="Dziuba M.V."/>
            <person name="Ivanov T.M."/>
            <person name="Kuznetsov B."/>
            <person name="Grouzdev D.S."/>
        </authorList>
    </citation>
    <scope>NUCLEOTIDE SEQUENCE [LARGE SCALE GENOMIC DNA]</scope>
    <source>
        <strain evidence="2 3">SP-1</strain>
    </source>
</reference>
<dbReference type="RefSeq" id="WP_068491949.1">
    <property type="nucleotide sequence ID" value="NZ_LWQT01000049.1"/>
</dbReference>